<organism evidence="2 3">
    <name type="scientific">Candidatus Portnoybacteria bacterium CG11_big_fil_rev_8_21_14_0_20_44_10</name>
    <dbReference type="NCBI Taxonomy" id="1974818"/>
    <lineage>
        <taxon>Bacteria</taxon>
        <taxon>Candidatus Portnoyibacteriota</taxon>
    </lineage>
</organism>
<gene>
    <name evidence="2" type="ORF">COV85_04970</name>
</gene>
<evidence type="ECO:0000313" key="3">
    <source>
        <dbReference type="Proteomes" id="UP000231550"/>
    </source>
</evidence>
<protein>
    <recommendedName>
        <fullName evidence="4">DUF4430 domain-containing protein</fullName>
    </recommendedName>
</protein>
<keyword evidence="1" id="KW-0812">Transmembrane</keyword>
<evidence type="ECO:0000313" key="2">
    <source>
        <dbReference type="EMBL" id="PIQ73916.1"/>
    </source>
</evidence>
<name>A0A2H0KP43_9BACT</name>
<dbReference type="AlphaFoldDB" id="A0A2H0KP43"/>
<evidence type="ECO:0008006" key="4">
    <source>
        <dbReference type="Google" id="ProtNLM"/>
    </source>
</evidence>
<accession>A0A2H0KP43</accession>
<keyword evidence="1" id="KW-1133">Transmembrane helix</keyword>
<dbReference type="Proteomes" id="UP000231550">
    <property type="component" value="Unassembled WGS sequence"/>
</dbReference>
<sequence>MEKRFLISIIVVIALIVIGLPWYYFLGPGKNYIAYQKTVAGLSGNEAILVLDNGQQERMFKGEITEGMTVTDVLEASGLAGNEQTGLRCSLNGKDVGDQAAQETVHPKDKIVCKY</sequence>
<keyword evidence="1" id="KW-0472">Membrane</keyword>
<reference evidence="2 3" key="1">
    <citation type="submission" date="2017-09" db="EMBL/GenBank/DDBJ databases">
        <title>Depth-based differentiation of microbial function through sediment-hosted aquifers and enrichment of novel symbionts in the deep terrestrial subsurface.</title>
        <authorList>
            <person name="Probst A.J."/>
            <person name="Ladd B."/>
            <person name="Jarett J.K."/>
            <person name="Geller-Mcgrath D.E."/>
            <person name="Sieber C.M."/>
            <person name="Emerson J.B."/>
            <person name="Anantharaman K."/>
            <person name="Thomas B.C."/>
            <person name="Malmstrom R."/>
            <person name="Stieglmeier M."/>
            <person name="Klingl A."/>
            <person name="Woyke T."/>
            <person name="Ryan C.M."/>
            <person name="Banfield J.F."/>
        </authorList>
    </citation>
    <scope>NUCLEOTIDE SEQUENCE [LARGE SCALE GENOMIC DNA]</scope>
    <source>
        <strain evidence="2">CG11_big_fil_rev_8_21_14_0_20_44_10</strain>
    </source>
</reference>
<comment type="caution">
    <text evidence="2">The sequence shown here is derived from an EMBL/GenBank/DDBJ whole genome shotgun (WGS) entry which is preliminary data.</text>
</comment>
<dbReference type="EMBL" id="PCVN01000135">
    <property type="protein sequence ID" value="PIQ73916.1"/>
    <property type="molecule type" value="Genomic_DNA"/>
</dbReference>
<proteinExistence type="predicted"/>
<feature type="transmembrane region" description="Helical" evidence="1">
    <location>
        <begin position="6"/>
        <end position="26"/>
    </location>
</feature>
<evidence type="ECO:0000256" key="1">
    <source>
        <dbReference type="SAM" id="Phobius"/>
    </source>
</evidence>